<sequence length="459" mass="51010">MVNRGGHAVVLGASMAGLLAARVLTEFYERVTIVERDELDDTPEPRRGVPQSRQPHALLARCGVILEELFPGIGDEMIAGGAHVWRDGDLSRFRGQFGGHPLMRTGRLPNPNGLVNYYAGRPFLEWQVRRRVLALPTLSVLDRHDLDMLISAGGEVIGARVTSREDRTTTDLYADLVVDATGRGSRTPVFLEQMGYPRPREDRLTVNVSYVSMPMRIPDGLLRAYAIFDLFRAGRPYGYAMFRCEGDTWVVGAGTLGSGAQPPASVDELMEFLERLVPADVFAALRAGEPLAEVALHRFPANRWRRYDRLAKRPRGLVVVGDAVCSFNPIYGQGMTVAAIEAMTLRDCLRKGARDVHRRFPRAAARTVRVAWRTAVGSDLALPEVEGRRTYASKVTNAYIERVLTTAESDPWVLEQFLLVIGMLEPPSRLIRPAMMLRVARSQRRYSESHSPVAFSATA</sequence>
<dbReference type="AlphaFoldDB" id="A0A1X1WTC1"/>
<comment type="caution">
    <text evidence="1">The sequence shown here is derived from an EMBL/GenBank/DDBJ whole genome shotgun (WGS) entry which is preliminary data.</text>
</comment>
<dbReference type="Proteomes" id="UP000193622">
    <property type="component" value="Unassembled WGS sequence"/>
</dbReference>
<protein>
    <submittedName>
        <fullName evidence="1">2-polyprenyl-6-methoxyphenol hydroxylase-like oxidoreductase</fullName>
    </submittedName>
</protein>
<proteinExistence type="predicted"/>
<gene>
    <name evidence="1" type="ORF">AWC12_10055</name>
</gene>
<evidence type="ECO:0000313" key="2">
    <source>
        <dbReference type="Proteomes" id="UP000193622"/>
    </source>
</evidence>
<accession>A0A1X1WTC1</accession>
<dbReference type="PANTHER" id="PTHR43422">
    <property type="entry name" value="THIAMINE THIAZOLE SYNTHASE"/>
    <property type="match status" value="1"/>
</dbReference>
<dbReference type="SUPFAM" id="SSF51905">
    <property type="entry name" value="FAD/NAD(P)-binding domain"/>
    <property type="match status" value="1"/>
</dbReference>
<dbReference type="Gene3D" id="3.50.50.60">
    <property type="entry name" value="FAD/NAD(P)-binding domain"/>
    <property type="match status" value="1"/>
</dbReference>
<dbReference type="EMBL" id="LQPC01000026">
    <property type="protein sequence ID" value="ORV89728.1"/>
    <property type="molecule type" value="Genomic_DNA"/>
</dbReference>
<organism evidence="1 2">
    <name type="scientific">Mycolicibacterium iranicum</name>
    <name type="common">Mycobacterium iranicum</name>
    <dbReference type="NCBI Taxonomy" id="912594"/>
    <lineage>
        <taxon>Bacteria</taxon>
        <taxon>Bacillati</taxon>
        <taxon>Actinomycetota</taxon>
        <taxon>Actinomycetes</taxon>
        <taxon>Mycobacteriales</taxon>
        <taxon>Mycobacteriaceae</taxon>
        <taxon>Mycolicibacterium</taxon>
    </lineage>
</organism>
<dbReference type="InterPro" id="IPR036188">
    <property type="entry name" value="FAD/NAD-bd_sf"/>
</dbReference>
<name>A0A1X1WTC1_MYCIR</name>
<evidence type="ECO:0000313" key="1">
    <source>
        <dbReference type="EMBL" id="ORV89728.1"/>
    </source>
</evidence>
<reference evidence="1 2" key="1">
    <citation type="submission" date="2016-01" db="EMBL/GenBank/DDBJ databases">
        <title>The new phylogeny of the genus Mycobacterium.</title>
        <authorList>
            <person name="Tarcisio F."/>
            <person name="Conor M."/>
            <person name="Antonella G."/>
            <person name="Elisabetta G."/>
            <person name="Giulia F.S."/>
            <person name="Sara T."/>
            <person name="Anna F."/>
            <person name="Clotilde B."/>
            <person name="Roberto B."/>
            <person name="Veronica D.S."/>
            <person name="Fabio R."/>
            <person name="Monica P."/>
            <person name="Olivier J."/>
            <person name="Enrico T."/>
            <person name="Nicola S."/>
        </authorList>
    </citation>
    <scope>NUCLEOTIDE SEQUENCE [LARGE SCALE GENOMIC DNA]</scope>
    <source>
        <strain evidence="1 2">DSM 45541</strain>
    </source>
</reference>
<dbReference type="PANTHER" id="PTHR43422:SF3">
    <property type="entry name" value="THIAMINE THIAZOLE SYNTHASE"/>
    <property type="match status" value="1"/>
</dbReference>